<dbReference type="PATRIC" id="fig|1470200.3.peg.2509"/>
<name>A0A0J0YRG1_9NEIS</name>
<feature type="domain" description="DUF7832" evidence="1">
    <location>
        <begin position="2"/>
        <end position="121"/>
    </location>
</feature>
<organism evidence="2 3">
    <name type="scientific">Neisseria arctica</name>
    <dbReference type="NCBI Taxonomy" id="1470200"/>
    <lineage>
        <taxon>Bacteria</taxon>
        <taxon>Pseudomonadati</taxon>
        <taxon>Pseudomonadota</taxon>
        <taxon>Betaproteobacteria</taxon>
        <taxon>Neisseriales</taxon>
        <taxon>Neisseriaceae</taxon>
        <taxon>Neisseria</taxon>
    </lineage>
</organism>
<dbReference type="EMBL" id="JTDO01000009">
    <property type="protein sequence ID" value="KLT72719.1"/>
    <property type="molecule type" value="Genomic_DNA"/>
</dbReference>
<gene>
    <name evidence="2" type="ORF">PL75_06460</name>
</gene>
<reference evidence="2 3" key="1">
    <citation type="submission" date="2014-11" db="EMBL/GenBank/DDBJ databases">
        <title>Genome of a novel goose pathogen.</title>
        <authorList>
            <person name="Hansen C.M."/>
            <person name="Hueffer K."/>
            <person name="Choi S.C."/>
        </authorList>
    </citation>
    <scope>NUCLEOTIDE SEQUENCE [LARGE SCALE GENOMIC DNA]</scope>
    <source>
        <strain evidence="2 3">KH1503</strain>
    </source>
</reference>
<evidence type="ECO:0000313" key="2">
    <source>
        <dbReference type="EMBL" id="KLT72719.1"/>
    </source>
</evidence>
<dbReference type="STRING" id="1470200.PL75_06460"/>
<comment type="caution">
    <text evidence="2">The sequence shown here is derived from an EMBL/GenBank/DDBJ whole genome shotgun (WGS) entry which is preliminary data.</text>
</comment>
<dbReference type="InterPro" id="IPR057154">
    <property type="entry name" value="DUF7832"/>
</dbReference>
<dbReference type="Pfam" id="PF25191">
    <property type="entry name" value="DUF7832"/>
    <property type="match status" value="1"/>
</dbReference>
<dbReference type="Proteomes" id="UP000036027">
    <property type="component" value="Unassembled WGS sequence"/>
</dbReference>
<evidence type="ECO:0000313" key="3">
    <source>
        <dbReference type="Proteomes" id="UP000036027"/>
    </source>
</evidence>
<dbReference type="RefSeq" id="WP_047761105.1">
    <property type="nucleotide sequence ID" value="NZ_CP091510.1"/>
</dbReference>
<sequence>MYDNIRFHTDENYPANLPPEAAATHIGMYWAWAASQGLANPTWQNSPESASDFKAMLAGEMSGADFVLTHMDGALIPEDFNELGQRFTAFYYDDEDEGYGKFMEDYVTTMNTPELDSFYHVNNSNENQRLLAAVFQTAFEQWQESLR</sequence>
<accession>A0A0J0YRG1</accession>
<dbReference type="OrthoDB" id="4827574at2"/>
<protein>
    <submittedName>
        <fullName evidence="2">Cell surface protein</fullName>
    </submittedName>
</protein>
<dbReference type="AlphaFoldDB" id="A0A0J0YRG1"/>
<keyword evidence="3" id="KW-1185">Reference proteome</keyword>
<evidence type="ECO:0000259" key="1">
    <source>
        <dbReference type="Pfam" id="PF25191"/>
    </source>
</evidence>
<proteinExistence type="predicted"/>